<dbReference type="AlphaFoldDB" id="A0A9P8C761"/>
<reference evidence="1" key="1">
    <citation type="journal article" date="2021" name="IMA Fungus">
        <title>Genomic characterization of three marine fungi, including Emericellopsis atlantica sp. nov. with signatures of a generalist lifestyle and marine biomass degradation.</title>
        <authorList>
            <person name="Hagestad O.C."/>
            <person name="Hou L."/>
            <person name="Andersen J.H."/>
            <person name="Hansen E.H."/>
            <person name="Altermark B."/>
            <person name="Li C."/>
            <person name="Kuhnert E."/>
            <person name="Cox R.J."/>
            <person name="Crous P.W."/>
            <person name="Spatafora J.W."/>
            <person name="Lail K."/>
            <person name="Amirebrahimi M."/>
            <person name="Lipzen A."/>
            <person name="Pangilinan J."/>
            <person name="Andreopoulos W."/>
            <person name="Hayes R.D."/>
            <person name="Ng V."/>
            <person name="Grigoriev I.V."/>
            <person name="Jackson S.A."/>
            <person name="Sutton T.D.S."/>
            <person name="Dobson A.D.W."/>
            <person name="Rama T."/>
        </authorList>
    </citation>
    <scope>NUCLEOTIDE SEQUENCE</scope>
    <source>
        <strain evidence="1">TRa018bII</strain>
    </source>
</reference>
<protein>
    <submittedName>
        <fullName evidence="1">Uncharacterized protein</fullName>
    </submittedName>
</protein>
<accession>A0A9P8C761</accession>
<name>A0A9P8C761_9HELO</name>
<keyword evidence="2" id="KW-1185">Reference proteome</keyword>
<gene>
    <name evidence="1" type="ORF">BJ875DRAFT_294669</name>
</gene>
<sequence>MPPSWKMVNDSATWKDTHRLGDSFCPRLSSTLAVKSAIFCILWKFLDGITLFITNGSSSPADVLMFSAHTIKGHSSSREFDWHNESISTNWISSSIALIQKSKDPVDPSKPPPKSGDVIPVTHTLYKQLVAATLAVCLGNINTTDLRLADANFKISRRPSCGISPAPSLLIYAVRPKPSLPRMPNIVGSAMAYRSARSAGADFMRHSNAKGAMRGEGLEDERYGCGRCVGTHGKPHEGIERQGYIVSHTTTGLLIKALTGLRSRTFTWRAED</sequence>
<comment type="caution">
    <text evidence="1">The sequence shown here is derived from an EMBL/GenBank/DDBJ whole genome shotgun (WGS) entry which is preliminary data.</text>
</comment>
<organism evidence="1 2">
    <name type="scientific">Amylocarpus encephaloides</name>
    <dbReference type="NCBI Taxonomy" id="45428"/>
    <lineage>
        <taxon>Eukaryota</taxon>
        <taxon>Fungi</taxon>
        <taxon>Dikarya</taxon>
        <taxon>Ascomycota</taxon>
        <taxon>Pezizomycotina</taxon>
        <taxon>Leotiomycetes</taxon>
        <taxon>Helotiales</taxon>
        <taxon>Helotiales incertae sedis</taxon>
        <taxon>Amylocarpus</taxon>
    </lineage>
</organism>
<proteinExistence type="predicted"/>
<evidence type="ECO:0000313" key="1">
    <source>
        <dbReference type="EMBL" id="KAG9234736.1"/>
    </source>
</evidence>
<dbReference type="Proteomes" id="UP000824998">
    <property type="component" value="Unassembled WGS sequence"/>
</dbReference>
<dbReference type="EMBL" id="MU251453">
    <property type="protein sequence ID" value="KAG9234736.1"/>
    <property type="molecule type" value="Genomic_DNA"/>
</dbReference>
<evidence type="ECO:0000313" key="2">
    <source>
        <dbReference type="Proteomes" id="UP000824998"/>
    </source>
</evidence>